<evidence type="ECO:0000313" key="2">
    <source>
        <dbReference type="EMBL" id="KAJ8875588.1"/>
    </source>
</evidence>
<name>A0ABQ9GUA3_9NEOP</name>
<dbReference type="PANTHER" id="PTHR46289:SF14">
    <property type="entry name" value="DUF4371 DOMAIN-CONTAINING PROTEIN"/>
    <property type="match status" value="1"/>
</dbReference>
<accession>A0ABQ9GUA3</accession>
<organism evidence="2 3">
    <name type="scientific">Dryococelus australis</name>
    <dbReference type="NCBI Taxonomy" id="614101"/>
    <lineage>
        <taxon>Eukaryota</taxon>
        <taxon>Metazoa</taxon>
        <taxon>Ecdysozoa</taxon>
        <taxon>Arthropoda</taxon>
        <taxon>Hexapoda</taxon>
        <taxon>Insecta</taxon>
        <taxon>Pterygota</taxon>
        <taxon>Neoptera</taxon>
        <taxon>Polyneoptera</taxon>
        <taxon>Phasmatodea</taxon>
        <taxon>Verophasmatodea</taxon>
        <taxon>Anareolatae</taxon>
        <taxon>Phasmatidae</taxon>
        <taxon>Eurycanthinae</taxon>
        <taxon>Dryococelus</taxon>
    </lineage>
</organism>
<dbReference type="EMBL" id="JARBHB010000009">
    <property type="protein sequence ID" value="KAJ8875588.1"/>
    <property type="molecule type" value="Genomic_DNA"/>
</dbReference>
<reference evidence="2 3" key="1">
    <citation type="submission" date="2023-02" db="EMBL/GenBank/DDBJ databases">
        <title>LHISI_Scaffold_Assembly.</title>
        <authorList>
            <person name="Stuart O.P."/>
            <person name="Cleave R."/>
            <person name="Magrath M.J.L."/>
            <person name="Mikheyev A.S."/>
        </authorList>
    </citation>
    <scope>NUCLEOTIDE SEQUENCE [LARGE SCALE GENOMIC DNA]</scope>
    <source>
        <strain evidence="2">Daus_M_001</strain>
        <tissue evidence="2">Leg muscle</tissue>
    </source>
</reference>
<dbReference type="InterPro" id="IPR008906">
    <property type="entry name" value="HATC_C_dom"/>
</dbReference>
<evidence type="ECO:0000259" key="1">
    <source>
        <dbReference type="Pfam" id="PF05699"/>
    </source>
</evidence>
<sequence>MNNNCPRRQSKYAKCIRESSGKWGTFVLHAEYKLWREHWLTAKKGNSAITQTVLDTMYNCNKDKFPEIHKPLLFLTSLPISVAMTERSFSSLRRLKTWLRNRTEEERLNGLALLHIHRDTEVNIDSISNRFMRKEDRRVDFIL</sequence>
<feature type="domain" description="HAT C-terminal dimerisation" evidence="1">
    <location>
        <begin position="60"/>
        <end position="119"/>
    </location>
</feature>
<dbReference type="Pfam" id="PF05699">
    <property type="entry name" value="Dimer_Tnp_hAT"/>
    <property type="match status" value="1"/>
</dbReference>
<gene>
    <name evidence="2" type="ORF">PR048_023484</name>
</gene>
<protein>
    <recommendedName>
        <fullName evidence="1">HAT C-terminal dimerisation domain-containing protein</fullName>
    </recommendedName>
</protein>
<proteinExistence type="predicted"/>
<keyword evidence="3" id="KW-1185">Reference proteome</keyword>
<dbReference type="InterPro" id="IPR052958">
    <property type="entry name" value="IFN-induced_PKR_regulator"/>
</dbReference>
<evidence type="ECO:0000313" key="3">
    <source>
        <dbReference type="Proteomes" id="UP001159363"/>
    </source>
</evidence>
<comment type="caution">
    <text evidence="2">The sequence shown here is derived from an EMBL/GenBank/DDBJ whole genome shotgun (WGS) entry which is preliminary data.</text>
</comment>
<dbReference type="PANTHER" id="PTHR46289">
    <property type="entry name" value="52 KDA REPRESSOR OF THE INHIBITOR OF THE PROTEIN KINASE-LIKE PROTEIN-RELATED"/>
    <property type="match status" value="1"/>
</dbReference>
<dbReference type="Proteomes" id="UP001159363">
    <property type="component" value="Chromosome 8"/>
</dbReference>